<organism evidence="1 2">
    <name type="scientific">Stegodyphus mimosarum</name>
    <name type="common">African social velvet spider</name>
    <dbReference type="NCBI Taxonomy" id="407821"/>
    <lineage>
        <taxon>Eukaryota</taxon>
        <taxon>Metazoa</taxon>
        <taxon>Ecdysozoa</taxon>
        <taxon>Arthropoda</taxon>
        <taxon>Chelicerata</taxon>
        <taxon>Arachnida</taxon>
        <taxon>Araneae</taxon>
        <taxon>Araneomorphae</taxon>
        <taxon>Entelegynae</taxon>
        <taxon>Eresoidea</taxon>
        <taxon>Eresidae</taxon>
        <taxon>Stegodyphus</taxon>
    </lineage>
</organism>
<dbReference type="Proteomes" id="UP000054359">
    <property type="component" value="Unassembled WGS sequence"/>
</dbReference>
<dbReference type="OrthoDB" id="10601886at2759"/>
<accession>A0A087TG87</accession>
<reference evidence="1 2" key="1">
    <citation type="submission" date="2013-11" db="EMBL/GenBank/DDBJ databases">
        <title>Genome sequencing of Stegodyphus mimosarum.</title>
        <authorList>
            <person name="Bechsgaard J."/>
        </authorList>
    </citation>
    <scope>NUCLEOTIDE SEQUENCE [LARGE SCALE GENOMIC DNA]</scope>
</reference>
<evidence type="ECO:0000313" key="2">
    <source>
        <dbReference type="Proteomes" id="UP000054359"/>
    </source>
</evidence>
<evidence type="ECO:0000313" key="1">
    <source>
        <dbReference type="EMBL" id="KFM64126.1"/>
    </source>
</evidence>
<dbReference type="EMBL" id="KK115079">
    <property type="protein sequence ID" value="KFM64126.1"/>
    <property type="molecule type" value="Genomic_DNA"/>
</dbReference>
<sequence>MGNKCFLVTSVNGVTSHSEKKNEFSTNSSSTSHGNGSKINIYDNKCIKNTMYGNGLCDAGMYGNVLPSNLVYLEGSLNSAPVCSQADREVQTQSEEIPNNVIKTMYGNGLCDAGMYGNELPSNLVYLEGSLNSALVCSQADREVQTQSEEIPNNIYNDAYQAAGTPVYSASSSKLENNSCHDLQCDQHLYPSRFPSRGQSVTYEEAEIFSASPQVYDNHMENLTPLLGEPDMSTVNSPSEIQSNFAASPLGDFAMETFSEIRLPDSPNWEDFSDLLEIMEEENDDVALH</sequence>
<gene>
    <name evidence="1" type="ORF">X975_00669</name>
</gene>
<feature type="non-terminal residue" evidence="1">
    <location>
        <position position="289"/>
    </location>
</feature>
<name>A0A087TG87_STEMI</name>
<dbReference type="AlphaFoldDB" id="A0A087TG87"/>
<proteinExistence type="predicted"/>
<protein>
    <submittedName>
        <fullName evidence="1">Uncharacterized protein</fullName>
    </submittedName>
</protein>
<keyword evidence="2" id="KW-1185">Reference proteome</keyword>